<reference evidence="4" key="1">
    <citation type="submission" date="2017-02" db="EMBL/GenBank/DDBJ databases">
        <title>Complete genome sequence of Cupriavidus necator strain NH9, a 3-chlorobenzoate degrader.</title>
        <authorList>
            <person name="Moriuchi R."/>
            <person name="Dohra H."/>
            <person name="Ogawa N."/>
        </authorList>
    </citation>
    <scope>NUCLEOTIDE SEQUENCE [LARGE SCALE GENOMIC DNA]</scope>
    <source>
        <strain evidence="4">NH9</strain>
    </source>
</reference>
<name>A0A1U9UKI8_CUPNE</name>
<dbReference type="Gene3D" id="1.10.443.10">
    <property type="entry name" value="Intergrase catalytic core"/>
    <property type="match status" value="1"/>
</dbReference>
<evidence type="ECO:0000313" key="4">
    <source>
        <dbReference type="Proteomes" id="UP000189627"/>
    </source>
</evidence>
<dbReference type="GO" id="GO:0003677">
    <property type="term" value="F:DNA binding"/>
    <property type="evidence" value="ECO:0007669"/>
    <property type="project" value="InterPro"/>
</dbReference>
<dbReference type="AlphaFoldDB" id="A0A1U9UKI8"/>
<protein>
    <submittedName>
        <fullName evidence="3">Uncharacterized protein</fullName>
    </submittedName>
</protein>
<dbReference type="InterPro" id="IPR013762">
    <property type="entry name" value="Integrase-like_cat_sf"/>
</dbReference>
<dbReference type="EMBL" id="CP017757">
    <property type="protein sequence ID" value="AQV93182.1"/>
    <property type="molecule type" value="Genomic_DNA"/>
</dbReference>
<evidence type="ECO:0000256" key="2">
    <source>
        <dbReference type="SAM" id="MobiDB-lite"/>
    </source>
</evidence>
<dbReference type="Proteomes" id="UP000189627">
    <property type="component" value="Chromosome 1"/>
</dbReference>
<keyword evidence="1" id="KW-0233">DNA recombination</keyword>
<dbReference type="OrthoDB" id="9132766at2"/>
<dbReference type="KEGG" id="cuh:BJN34_04630"/>
<accession>A0A1U9UKI8</accession>
<dbReference type="RefSeq" id="WP_123957864.1">
    <property type="nucleotide sequence ID" value="NZ_CP017757.2"/>
</dbReference>
<gene>
    <name evidence="3" type="ORF">BJN34_04630</name>
</gene>
<organism evidence="3 4">
    <name type="scientific">Cupriavidus necator</name>
    <name type="common">Alcaligenes eutrophus</name>
    <name type="synonym">Ralstonia eutropha</name>
    <dbReference type="NCBI Taxonomy" id="106590"/>
    <lineage>
        <taxon>Bacteria</taxon>
        <taxon>Pseudomonadati</taxon>
        <taxon>Pseudomonadota</taxon>
        <taxon>Betaproteobacteria</taxon>
        <taxon>Burkholderiales</taxon>
        <taxon>Burkholderiaceae</taxon>
        <taxon>Cupriavidus</taxon>
    </lineage>
</organism>
<dbReference type="GO" id="GO:0015074">
    <property type="term" value="P:DNA integration"/>
    <property type="evidence" value="ECO:0007669"/>
    <property type="project" value="InterPro"/>
</dbReference>
<dbReference type="GO" id="GO:0006310">
    <property type="term" value="P:DNA recombination"/>
    <property type="evidence" value="ECO:0007669"/>
    <property type="project" value="UniProtKB-KW"/>
</dbReference>
<evidence type="ECO:0000256" key="1">
    <source>
        <dbReference type="ARBA" id="ARBA00023172"/>
    </source>
</evidence>
<dbReference type="SUPFAM" id="SSF56349">
    <property type="entry name" value="DNA breaking-rejoining enzymes"/>
    <property type="match status" value="1"/>
</dbReference>
<dbReference type="InterPro" id="IPR011010">
    <property type="entry name" value="DNA_brk_join_enz"/>
</dbReference>
<proteinExistence type="predicted"/>
<evidence type="ECO:0000313" key="3">
    <source>
        <dbReference type="EMBL" id="AQV93182.1"/>
    </source>
</evidence>
<feature type="region of interest" description="Disordered" evidence="2">
    <location>
        <begin position="469"/>
        <end position="491"/>
    </location>
</feature>
<sequence>MSRGKPSRYAQLSEGQRRAIRGEDAILIVHDALNSFVGLTDNLEHFQDALKDFQNTVRNWATADQWTLAFVAHCNVPDKNSSRIFESYHSQFKNGFAKFVSETHKERWLLHQFDSNTLVEFVRWLEKYAPKPQGGGVPKLSSPNTQRKYFGLLCSLLKLLIKHKATKDLVAQNLVFPNNPFPGAHDTTKQTDILDDHEWNQLIDACRKDIEEIRRRIEAGWAIIASGPVAPDEDARGRGKYRNFGAALSAAATLYPGMLPSLPEIRETNPALGDAITYFHRYENISLPLYPSIESILPFILLMAIYSQANTGPLRSLKWRQIEIVEVLGRPRARYRFEKKRGEVQYDRSYALDEHDDFSPHELHIFLKEWTKRIRPIAGSYADNVYIFVTQQRQVRAFLSSQDSGVDSDSSWNHAMREFCKRHGLPATTIGVLRNTGLDVVREVSNDDIRAVQAAGGQRARGTIKRHYEGAGAKQSTQDKHQQIGIKKPCK</sequence>